<dbReference type="PANTHER" id="PTHR34236:SF1">
    <property type="entry name" value="DIMETHYL SULFOXIDE REDUCTASE TRANSCRIPTIONAL ACTIVATOR"/>
    <property type="match status" value="1"/>
</dbReference>
<proteinExistence type="predicted"/>
<gene>
    <name evidence="4" type="ORF">GCM10025751_56990</name>
</gene>
<dbReference type="Pfam" id="PF04967">
    <property type="entry name" value="HTH_10"/>
    <property type="match status" value="1"/>
</dbReference>
<evidence type="ECO:0000313" key="4">
    <source>
        <dbReference type="EMBL" id="GAA5065727.1"/>
    </source>
</evidence>
<protein>
    <recommendedName>
        <fullName evidence="3">HTH bat-type domain-containing protein</fullName>
    </recommendedName>
</protein>
<dbReference type="InterPro" id="IPR013324">
    <property type="entry name" value="RNA_pol_sigma_r3/r4-like"/>
</dbReference>
<dbReference type="EMBL" id="BAABKX010000030">
    <property type="protein sequence ID" value="GAA5065727.1"/>
    <property type="molecule type" value="Genomic_DNA"/>
</dbReference>
<dbReference type="InterPro" id="IPR036388">
    <property type="entry name" value="WH-like_DNA-bd_sf"/>
</dbReference>
<accession>A0AAV3US27</accession>
<dbReference type="AlphaFoldDB" id="A0AAV3US27"/>
<keyword evidence="2" id="KW-0804">Transcription</keyword>
<evidence type="ECO:0000256" key="2">
    <source>
        <dbReference type="ARBA" id="ARBA00023163"/>
    </source>
</evidence>
<evidence type="ECO:0000256" key="1">
    <source>
        <dbReference type="ARBA" id="ARBA00023015"/>
    </source>
</evidence>
<name>A0AAV3US27_9EURY</name>
<evidence type="ECO:0000259" key="3">
    <source>
        <dbReference type="Pfam" id="PF04967"/>
    </source>
</evidence>
<sequence length="231" mass="26470">MLTAEVRVWYDGDWTAKLAEFDVFGEFIASTFRNHRYIGMLALETSEYEATLDIIRSHEMVDSVDVVEQYETPEGRCAATVLLRGRLTELTPLQALMYEGYLPIGPTKLKNGCEHFNLLLGDRDELSKAIELLSEFGSVSVERITKDFRREITPSRAEWQELLSSIPTRQREFLNLAVKMGYFEIPRAVTLEELAEELGITKTTASTHLRKVERKLVTFLLPYINLSVKDD</sequence>
<keyword evidence="5" id="KW-1185">Reference proteome</keyword>
<dbReference type="Proteomes" id="UP001501729">
    <property type="component" value="Unassembled WGS sequence"/>
</dbReference>
<dbReference type="SUPFAM" id="SSF88659">
    <property type="entry name" value="Sigma3 and sigma4 domains of RNA polymerase sigma factors"/>
    <property type="match status" value="1"/>
</dbReference>
<dbReference type="GeneID" id="68617309"/>
<keyword evidence="1" id="KW-0805">Transcription regulation</keyword>
<comment type="caution">
    <text evidence="4">The sequence shown here is derived from an EMBL/GenBank/DDBJ whole genome shotgun (WGS) entry which is preliminary data.</text>
</comment>
<reference evidence="4 5" key="1">
    <citation type="journal article" date="2019" name="Int. J. Syst. Evol. Microbiol.">
        <title>The Global Catalogue of Microorganisms (GCM) 10K type strain sequencing project: providing services to taxonomists for standard genome sequencing and annotation.</title>
        <authorList>
            <consortium name="The Broad Institute Genomics Platform"/>
            <consortium name="The Broad Institute Genome Sequencing Center for Infectious Disease"/>
            <person name="Wu L."/>
            <person name="Ma J."/>
        </authorList>
    </citation>
    <scope>NUCLEOTIDE SEQUENCE [LARGE SCALE GENOMIC DNA]</scope>
    <source>
        <strain evidence="4 5">JCM 17504</strain>
    </source>
</reference>
<dbReference type="InterPro" id="IPR007050">
    <property type="entry name" value="HTH_bacterioopsin"/>
</dbReference>
<organism evidence="4 5">
    <name type="scientific">Haladaptatus pallidirubidus</name>
    <dbReference type="NCBI Taxonomy" id="1008152"/>
    <lineage>
        <taxon>Archaea</taxon>
        <taxon>Methanobacteriati</taxon>
        <taxon>Methanobacteriota</taxon>
        <taxon>Stenosarchaea group</taxon>
        <taxon>Halobacteria</taxon>
        <taxon>Halobacteriales</taxon>
        <taxon>Haladaptataceae</taxon>
        <taxon>Haladaptatus</taxon>
    </lineage>
</organism>
<feature type="domain" description="HTH bat-type" evidence="3">
    <location>
        <begin position="168"/>
        <end position="218"/>
    </location>
</feature>
<dbReference type="Gene3D" id="1.10.10.10">
    <property type="entry name" value="Winged helix-like DNA-binding domain superfamily/Winged helix DNA-binding domain"/>
    <property type="match status" value="1"/>
</dbReference>
<dbReference type="PANTHER" id="PTHR34236">
    <property type="entry name" value="DIMETHYL SULFOXIDE REDUCTASE TRANSCRIPTIONAL ACTIVATOR"/>
    <property type="match status" value="1"/>
</dbReference>
<evidence type="ECO:0000313" key="5">
    <source>
        <dbReference type="Proteomes" id="UP001501729"/>
    </source>
</evidence>
<dbReference type="RefSeq" id="WP_227779153.1">
    <property type="nucleotide sequence ID" value="NZ_BAABKX010000030.1"/>
</dbReference>